<dbReference type="GO" id="GO:0009307">
    <property type="term" value="P:DNA restriction-modification system"/>
    <property type="evidence" value="ECO:0007669"/>
    <property type="project" value="UniProtKB-KW"/>
</dbReference>
<comment type="caution">
    <text evidence="7">The sequence shown here is derived from an EMBL/GenBank/DDBJ whole genome shotgun (WGS) entry which is preliminary data.</text>
</comment>
<dbReference type="GO" id="GO:0008170">
    <property type="term" value="F:N-methyltransferase activity"/>
    <property type="evidence" value="ECO:0007669"/>
    <property type="project" value="InterPro"/>
</dbReference>
<evidence type="ECO:0000313" key="8">
    <source>
        <dbReference type="Proteomes" id="UP000186588"/>
    </source>
</evidence>
<dbReference type="Proteomes" id="UP000186588">
    <property type="component" value="Unassembled WGS sequence"/>
</dbReference>
<dbReference type="Gene3D" id="3.40.50.150">
    <property type="entry name" value="Vaccinia Virus protein VP39"/>
    <property type="match status" value="1"/>
</dbReference>
<dbReference type="Pfam" id="PF01555">
    <property type="entry name" value="N6_N4_Mtase"/>
    <property type="match status" value="1"/>
</dbReference>
<dbReference type="RefSeq" id="WP_094750918.1">
    <property type="nucleotide sequence ID" value="NZ_BDDX01000009.1"/>
</dbReference>
<dbReference type="PANTHER" id="PTHR13370:SF3">
    <property type="entry name" value="TRNA (GUANINE(10)-N2)-METHYLTRANSFERASE HOMOLOG"/>
    <property type="match status" value="1"/>
</dbReference>
<dbReference type="GO" id="GO:0032259">
    <property type="term" value="P:methylation"/>
    <property type="evidence" value="ECO:0007669"/>
    <property type="project" value="UniProtKB-KW"/>
</dbReference>
<reference evidence="7 8" key="1">
    <citation type="journal article" date="2016" name="Syst. Appl. Microbiol.">
        <title>Genomic characterization of a fructophilic bee symbiont Lactobacillus kunkeei reveals its niche-specific adaptation.</title>
        <authorList>
            <person name="Maeno S."/>
            <person name="Tanizawa Y."/>
            <person name="Kanesaki Y."/>
            <person name="Kubota E."/>
            <person name="Kumar H."/>
            <person name="Dicks L."/>
            <person name="Salminen S."/>
            <person name="Nakagawa J."/>
            <person name="Arita M."/>
            <person name="Endo A."/>
        </authorList>
    </citation>
    <scope>NUCLEOTIDE SEQUENCE [LARGE SCALE GENOMIC DNA]</scope>
    <source>
        <strain evidence="7 8">FF30-6</strain>
    </source>
</reference>
<proteinExistence type="inferred from homology"/>
<name>A0A1L8CI10_9LACO</name>
<keyword evidence="4" id="KW-0680">Restriction system</keyword>
<dbReference type="EMBL" id="BDDX01000009">
    <property type="protein sequence ID" value="GAT90810.1"/>
    <property type="molecule type" value="Genomic_DNA"/>
</dbReference>
<dbReference type="EC" id="2.1.1.-" evidence="5"/>
<comment type="similarity">
    <text evidence="1 5">Belongs to the N(4)/N(6)-methyltransferase family.</text>
</comment>
<evidence type="ECO:0000256" key="2">
    <source>
        <dbReference type="ARBA" id="ARBA00022603"/>
    </source>
</evidence>
<evidence type="ECO:0000256" key="1">
    <source>
        <dbReference type="ARBA" id="ARBA00006594"/>
    </source>
</evidence>
<dbReference type="InterPro" id="IPR029063">
    <property type="entry name" value="SAM-dependent_MTases_sf"/>
</dbReference>
<sequence length="255" mass="29627">MKVIFNDHVTTLIHSDSFECMKKIRDKSIDVIVADPPYFLSNGGFSNCGGEKVSVDKGKWDQVQDPEEFYSRFLNEVDRILKKDGTFWVFGSMHNIYMLGYLVQKMGWKILNNITWQKSNPAPNLSRRMFTHSTETILWVKRKHGNQLFNYSFMRKLNGGKQMKDVWKTPTIQRKEKRFGKHPTQKPLSVVKRIIESSTNKNSLVLDPFVGSGTTCVACRQLGVRSIGIDMEYEYLNIAKNRIKDYLNERTGNIW</sequence>
<feature type="domain" description="DNA methylase N-4/N-6" evidence="6">
    <location>
        <begin position="29"/>
        <end position="240"/>
    </location>
</feature>
<dbReference type="PANTHER" id="PTHR13370">
    <property type="entry name" value="RNA METHYLASE-RELATED"/>
    <property type="match status" value="1"/>
</dbReference>
<keyword evidence="3 7" id="KW-0808">Transferase</keyword>
<dbReference type="GO" id="GO:0009007">
    <property type="term" value="F:site-specific DNA-methyltransferase (adenine-specific) activity"/>
    <property type="evidence" value="ECO:0007669"/>
    <property type="project" value="TreeGrafter"/>
</dbReference>
<evidence type="ECO:0000313" key="7">
    <source>
        <dbReference type="EMBL" id="GAT90810.1"/>
    </source>
</evidence>
<dbReference type="GO" id="GO:0005737">
    <property type="term" value="C:cytoplasm"/>
    <property type="evidence" value="ECO:0007669"/>
    <property type="project" value="TreeGrafter"/>
</dbReference>
<dbReference type="PROSITE" id="PS00092">
    <property type="entry name" value="N6_MTASE"/>
    <property type="match status" value="1"/>
</dbReference>
<dbReference type="InterPro" id="IPR002052">
    <property type="entry name" value="DNA_methylase_N6_adenine_CS"/>
</dbReference>
<keyword evidence="2 7" id="KW-0489">Methyltransferase</keyword>
<organism evidence="7 8">
    <name type="scientific">Apilactobacillus kunkeei</name>
    <dbReference type="NCBI Taxonomy" id="148814"/>
    <lineage>
        <taxon>Bacteria</taxon>
        <taxon>Bacillati</taxon>
        <taxon>Bacillota</taxon>
        <taxon>Bacilli</taxon>
        <taxon>Lactobacillales</taxon>
        <taxon>Lactobacillaceae</taxon>
        <taxon>Apilactobacillus</taxon>
    </lineage>
</organism>
<dbReference type="InterPro" id="IPR002941">
    <property type="entry name" value="DNA_methylase_N4/N6"/>
</dbReference>
<dbReference type="SUPFAM" id="SSF53335">
    <property type="entry name" value="S-adenosyl-L-methionine-dependent methyltransferases"/>
    <property type="match status" value="1"/>
</dbReference>
<protein>
    <recommendedName>
        <fullName evidence="5">Methyltransferase</fullName>
        <ecNumber evidence="5">2.1.1.-</ecNumber>
    </recommendedName>
</protein>
<gene>
    <name evidence="7" type="ORF">FF306_00920</name>
</gene>
<evidence type="ECO:0000259" key="6">
    <source>
        <dbReference type="Pfam" id="PF01555"/>
    </source>
</evidence>
<evidence type="ECO:0000256" key="5">
    <source>
        <dbReference type="RuleBase" id="RU362026"/>
    </source>
</evidence>
<dbReference type="PRINTS" id="PR00508">
    <property type="entry name" value="S21N4MTFRASE"/>
</dbReference>
<dbReference type="AlphaFoldDB" id="A0A1L8CI10"/>
<evidence type="ECO:0000256" key="4">
    <source>
        <dbReference type="ARBA" id="ARBA00022747"/>
    </source>
</evidence>
<accession>A0A1L8CI10</accession>
<dbReference type="GO" id="GO:0003677">
    <property type="term" value="F:DNA binding"/>
    <property type="evidence" value="ECO:0007669"/>
    <property type="project" value="InterPro"/>
</dbReference>
<evidence type="ECO:0000256" key="3">
    <source>
        <dbReference type="ARBA" id="ARBA00022679"/>
    </source>
</evidence>
<dbReference type="InterPro" id="IPR001091">
    <property type="entry name" value="RM_Methyltransferase"/>
</dbReference>